<protein>
    <recommendedName>
        <fullName evidence="1">Lysozyme</fullName>
        <ecNumber evidence="1">3.2.1.17</ecNumber>
    </recommendedName>
</protein>
<organism evidence="2 3">
    <name type="scientific">Klebsiella aerogenes</name>
    <name type="common">Enterobacter aerogenes</name>
    <dbReference type="NCBI Taxonomy" id="548"/>
    <lineage>
        <taxon>Bacteria</taxon>
        <taxon>Pseudomonadati</taxon>
        <taxon>Pseudomonadota</taxon>
        <taxon>Gammaproteobacteria</taxon>
        <taxon>Enterobacterales</taxon>
        <taxon>Enterobacteriaceae</taxon>
        <taxon>Klebsiella/Raoultella group</taxon>
        <taxon>Klebsiella</taxon>
    </lineage>
</organism>
<dbReference type="GO" id="GO:0016998">
    <property type="term" value="P:cell wall macromolecule catabolic process"/>
    <property type="evidence" value="ECO:0007669"/>
    <property type="project" value="InterPro"/>
</dbReference>
<dbReference type="InterPro" id="IPR023346">
    <property type="entry name" value="Lysozyme-like_dom_sf"/>
</dbReference>
<accession>A0AAW9LPY9</accession>
<evidence type="ECO:0000313" key="3">
    <source>
        <dbReference type="Proteomes" id="UP001303386"/>
    </source>
</evidence>
<keyword evidence="1" id="KW-0929">Antimicrobial</keyword>
<dbReference type="RefSeq" id="WP_020077736.1">
    <property type="nucleotide sequence ID" value="NZ_BGNU01000011.1"/>
</dbReference>
<reference evidence="2" key="1">
    <citation type="journal article" date="2023" name="J. Hosp. Infect.">
        <title>Cross-contamination of carbapenem-resistant Gram-negative bacteria between patients and hospital environment in the first year of a newly built surgical ward.</title>
        <authorList>
            <person name="Boutin S."/>
            <person name="Scherrer M."/>
            <person name="Spath I."/>
            <person name="Kocer K."/>
            <person name="Heeg K."/>
            <person name="Nurjadi D."/>
        </authorList>
    </citation>
    <scope>NUCLEOTIDE SEQUENCE</scope>
    <source>
        <strain evidence="2">KE10384</strain>
    </source>
</reference>
<sequence>MTITTLSLPGLRFIQQTQGLALLPYQDQFGQWRVGYGHAIDEDEKETPITAELAMMLLTVDLLQCQQILQRRLVVELTQPQYDALLALVFTLDGSAQPQLDAILHYLNGHKMTQALTIWRKIDRDNAFRLQECEWFCQAS</sequence>
<comment type="caution">
    <text evidence="2">The sequence shown here is derived from an EMBL/GenBank/DDBJ whole genome shotgun (WGS) entry which is preliminary data.</text>
</comment>
<dbReference type="GO" id="GO:0009253">
    <property type="term" value="P:peptidoglycan catabolic process"/>
    <property type="evidence" value="ECO:0007669"/>
    <property type="project" value="InterPro"/>
</dbReference>
<evidence type="ECO:0000256" key="1">
    <source>
        <dbReference type="RuleBase" id="RU003788"/>
    </source>
</evidence>
<proteinExistence type="inferred from homology"/>
<dbReference type="Gene3D" id="1.10.1740.240">
    <property type="match status" value="1"/>
</dbReference>
<dbReference type="GO" id="GO:0031640">
    <property type="term" value="P:killing of cells of another organism"/>
    <property type="evidence" value="ECO:0007669"/>
    <property type="project" value="UniProtKB-KW"/>
</dbReference>
<keyword evidence="1" id="KW-0326">Glycosidase</keyword>
<dbReference type="EC" id="3.2.1.17" evidence="1"/>
<keyword evidence="1" id="KW-0081">Bacteriolytic enzyme</keyword>
<gene>
    <name evidence="2" type="ORF">PZT46_12855</name>
</gene>
<dbReference type="GO" id="GO:0042742">
    <property type="term" value="P:defense response to bacterium"/>
    <property type="evidence" value="ECO:0007669"/>
    <property type="project" value="UniProtKB-KW"/>
</dbReference>
<name>A0AAW9LPY9_KLEAE</name>
<dbReference type="InterPro" id="IPR002196">
    <property type="entry name" value="Glyco_hydro_24"/>
</dbReference>
<dbReference type="Pfam" id="PF00959">
    <property type="entry name" value="Phage_lysozyme"/>
    <property type="match status" value="1"/>
</dbReference>
<comment type="catalytic activity">
    <reaction evidence="1">
        <text>Hydrolysis of (1-&gt;4)-beta-linkages between N-acetylmuramic acid and N-acetyl-D-glucosamine residues in a peptidoglycan and between N-acetyl-D-glucosamine residues in chitodextrins.</text>
        <dbReference type="EC" id="3.2.1.17"/>
    </reaction>
</comment>
<dbReference type="SUPFAM" id="SSF53955">
    <property type="entry name" value="Lysozyme-like"/>
    <property type="match status" value="1"/>
</dbReference>
<dbReference type="EMBL" id="JARELW010000004">
    <property type="protein sequence ID" value="MEA8800133.1"/>
    <property type="molecule type" value="Genomic_DNA"/>
</dbReference>
<dbReference type="AlphaFoldDB" id="A0AAW9LPY9"/>
<dbReference type="Proteomes" id="UP001303386">
    <property type="component" value="Unassembled WGS sequence"/>
</dbReference>
<keyword evidence="1" id="KW-0378">Hydrolase</keyword>
<comment type="similarity">
    <text evidence="1">Belongs to the glycosyl hydrolase 24 family.</text>
</comment>
<dbReference type="PANTHER" id="PTHR38107:SF3">
    <property type="entry name" value="LYSOZYME RRRD-RELATED"/>
    <property type="match status" value="1"/>
</dbReference>
<evidence type="ECO:0000313" key="2">
    <source>
        <dbReference type="EMBL" id="MEA8800133.1"/>
    </source>
</evidence>
<dbReference type="PANTHER" id="PTHR38107">
    <property type="match status" value="1"/>
</dbReference>
<dbReference type="GO" id="GO:0003796">
    <property type="term" value="F:lysozyme activity"/>
    <property type="evidence" value="ECO:0007669"/>
    <property type="project" value="UniProtKB-EC"/>
</dbReference>
<dbReference type="InterPro" id="IPR051018">
    <property type="entry name" value="Bacteriophage_GH24"/>
</dbReference>